<gene>
    <name evidence="6" type="ORF">GCM10010468_79650</name>
</gene>
<comment type="caution">
    <text evidence="6">The sequence shown here is derived from an EMBL/GenBank/DDBJ whole genome shotgun (WGS) entry which is preliminary data.</text>
</comment>
<evidence type="ECO:0000256" key="3">
    <source>
        <dbReference type="PROSITE-ProRule" id="PRU10038"/>
    </source>
</evidence>
<dbReference type="Proteomes" id="UP001501237">
    <property type="component" value="Unassembled WGS sequence"/>
</dbReference>
<protein>
    <recommendedName>
        <fullName evidence="5">Alpha/beta hydrolase fold-3 domain-containing protein</fullName>
    </recommendedName>
</protein>
<evidence type="ECO:0000256" key="1">
    <source>
        <dbReference type="ARBA" id="ARBA00010515"/>
    </source>
</evidence>
<evidence type="ECO:0000313" key="6">
    <source>
        <dbReference type="EMBL" id="GAA3242104.1"/>
    </source>
</evidence>
<dbReference type="RefSeq" id="WP_344839626.1">
    <property type="nucleotide sequence ID" value="NZ_BAAAUV010000048.1"/>
</dbReference>
<feature type="region of interest" description="Disordered" evidence="4">
    <location>
        <begin position="1"/>
        <end position="26"/>
    </location>
</feature>
<dbReference type="InterPro" id="IPR029058">
    <property type="entry name" value="AB_hydrolase_fold"/>
</dbReference>
<dbReference type="SUPFAM" id="SSF53474">
    <property type="entry name" value="alpha/beta-Hydrolases"/>
    <property type="match status" value="1"/>
</dbReference>
<evidence type="ECO:0000256" key="4">
    <source>
        <dbReference type="SAM" id="MobiDB-lite"/>
    </source>
</evidence>
<dbReference type="EMBL" id="BAAAUV010000048">
    <property type="protein sequence ID" value="GAA3242104.1"/>
    <property type="molecule type" value="Genomic_DNA"/>
</dbReference>
<organism evidence="6 7">
    <name type="scientific">Actinocorallia longicatena</name>
    <dbReference type="NCBI Taxonomy" id="111803"/>
    <lineage>
        <taxon>Bacteria</taxon>
        <taxon>Bacillati</taxon>
        <taxon>Actinomycetota</taxon>
        <taxon>Actinomycetes</taxon>
        <taxon>Streptosporangiales</taxon>
        <taxon>Thermomonosporaceae</taxon>
        <taxon>Actinocorallia</taxon>
    </lineage>
</organism>
<dbReference type="InterPro" id="IPR002168">
    <property type="entry name" value="Lipase_GDXG_HIS_AS"/>
</dbReference>
<dbReference type="InterPro" id="IPR013094">
    <property type="entry name" value="AB_hydrolase_3"/>
</dbReference>
<dbReference type="InterPro" id="IPR033140">
    <property type="entry name" value="Lipase_GDXG_put_SER_AS"/>
</dbReference>
<feature type="domain" description="Alpha/beta hydrolase fold-3" evidence="5">
    <location>
        <begin position="110"/>
        <end position="307"/>
    </location>
</feature>
<comment type="similarity">
    <text evidence="1">Belongs to the 'GDXG' lipolytic enzyme family.</text>
</comment>
<dbReference type="PROSITE" id="PS01173">
    <property type="entry name" value="LIPASE_GDXG_HIS"/>
    <property type="match status" value="1"/>
</dbReference>
<dbReference type="InterPro" id="IPR050300">
    <property type="entry name" value="GDXG_lipolytic_enzyme"/>
</dbReference>
<dbReference type="PANTHER" id="PTHR48081:SF30">
    <property type="entry name" value="ACETYL-HYDROLASE LIPR-RELATED"/>
    <property type="match status" value="1"/>
</dbReference>
<evidence type="ECO:0000256" key="2">
    <source>
        <dbReference type="ARBA" id="ARBA00022801"/>
    </source>
</evidence>
<dbReference type="PANTHER" id="PTHR48081">
    <property type="entry name" value="AB HYDROLASE SUPERFAMILY PROTEIN C4A8.06C"/>
    <property type="match status" value="1"/>
</dbReference>
<dbReference type="Gene3D" id="3.40.50.1820">
    <property type="entry name" value="alpha/beta hydrolase"/>
    <property type="match status" value="1"/>
</dbReference>
<feature type="active site" evidence="3">
    <location>
        <position position="182"/>
    </location>
</feature>
<dbReference type="PROSITE" id="PS01174">
    <property type="entry name" value="LIPASE_GDXG_SER"/>
    <property type="match status" value="1"/>
</dbReference>
<sequence length="342" mass="36895">MIEERASSEADVSSTTAAALTPPRPWEREASWQSGLVGTALRMTLRPIMHRVPGRPLPIRAARKAIDRAATLLPSDRRVRVERVRDPQLTSGQIMKAEWIIPEAPVDGAVLYLHGGGYVICSPATHRPITTRIALDTRLPVLVPRYRLAPEHPFPAALEDALEAYRWLLAKGVTRIIVAGDSAGGHLAASLAGEISRTGMPAPLAVVLYSPWVDLTCELSTAIDHLTKDPYLSPYTARRVARLVAGRENDPRLALLTCDWGALPPILIQVGGAEVLRPESEALAALLTGTGAEVTLQVWPGQMHVFQILNRLLPDADEAMKETSAFITGALATAAPNLTVVA</sequence>
<dbReference type="Pfam" id="PF07859">
    <property type="entry name" value="Abhydrolase_3"/>
    <property type="match status" value="1"/>
</dbReference>
<proteinExistence type="inferred from homology"/>
<reference evidence="7" key="1">
    <citation type="journal article" date="2019" name="Int. J. Syst. Evol. Microbiol.">
        <title>The Global Catalogue of Microorganisms (GCM) 10K type strain sequencing project: providing services to taxonomists for standard genome sequencing and annotation.</title>
        <authorList>
            <consortium name="The Broad Institute Genomics Platform"/>
            <consortium name="The Broad Institute Genome Sequencing Center for Infectious Disease"/>
            <person name="Wu L."/>
            <person name="Ma J."/>
        </authorList>
    </citation>
    <scope>NUCLEOTIDE SEQUENCE [LARGE SCALE GENOMIC DNA]</scope>
    <source>
        <strain evidence="7">JCM 9377</strain>
    </source>
</reference>
<keyword evidence="7" id="KW-1185">Reference proteome</keyword>
<evidence type="ECO:0000259" key="5">
    <source>
        <dbReference type="Pfam" id="PF07859"/>
    </source>
</evidence>
<name>A0ABP6QTZ5_9ACTN</name>
<accession>A0ABP6QTZ5</accession>
<evidence type="ECO:0000313" key="7">
    <source>
        <dbReference type="Proteomes" id="UP001501237"/>
    </source>
</evidence>
<keyword evidence="2" id="KW-0378">Hydrolase</keyword>